<evidence type="ECO:0000256" key="4">
    <source>
        <dbReference type="ARBA" id="ARBA00023136"/>
    </source>
</evidence>
<feature type="transmembrane region" description="Helical" evidence="5">
    <location>
        <begin position="55"/>
        <end position="77"/>
    </location>
</feature>
<dbReference type="InterPro" id="IPR017974">
    <property type="entry name" value="Claudin_CS"/>
</dbReference>
<evidence type="ECO:0000256" key="5">
    <source>
        <dbReference type="SAM" id="Phobius"/>
    </source>
</evidence>
<evidence type="ECO:0000256" key="1">
    <source>
        <dbReference type="ARBA" id="ARBA00004141"/>
    </source>
</evidence>
<protein>
    <recommendedName>
        <fullName evidence="9">Claudin</fullName>
    </recommendedName>
</protein>
<dbReference type="OrthoDB" id="10057558at2759"/>
<dbReference type="Proteomes" id="UP000663881">
    <property type="component" value="Unassembled WGS sequence"/>
</dbReference>
<dbReference type="GO" id="GO:0016020">
    <property type="term" value="C:membrane"/>
    <property type="evidence" value="ECO:0007669"/>
    <property type="project" value="UniProtKB-SubCell"/>
</dbReference>
<proteinExistence type="predicted"/>
<evidence type="ECO:0000256" key="2">
    <source>
        <dbReference type="ARBA" id="ARBA00022692"/>
    </source>
</evidence>
<dbReference type="Pfam" id="PF00822">
    <property type="entry name" value="PMP22_Claudin"/>
    <property type="match status" value="1"/>
</dbReference>
<feature type="transmembrane region" description="Helical" evidence="5">
    <location>
        <begin position="84"/>
        <end position="110"/>
    </location>
</feature>
<reference evidence="6" key="1">
    <citation type="submission" date="2021-02" db="EMBL/GenBank/DDBJ databases">
        <authorList>
            <person name="Nowell W R."/>
        </authorList>
    </citation>
    <scope>NUCLEOTIDE SEQUENCE</scope>
</reference>
<dbReference type="AlphaFoldDB" id="A0A815PXJ8"/>
<evidence type="ECO:0000313" key="7">
    <source>
        <dbReference type="EMBL" id="CAF3828704.1"/>
    </source>
</evidence>
<accession>A0A815PXJ8</accession>
<comment type="caution">
    <text evidence="6">The sequence shown here is derived from an EMBL/GenBank/DDBJ whole genome shotgun (WGS) entry which is preliminary data.</text>
</comment>
<name>A0A815PXJ8_9BILA</name>
<keyword evidence="2 5" id="KW-0812">Transmembrane</keyword>
<feature type="transmembrane region" description="Helical" evidence="5">
    <location>
        <begin position="122"/>
        <end position="142"/>
    </location>
</feature>
<sequence length="152" mass="16232">MSDVLNETTSGSTTTAYGLWKTCYSYSGVTTCNNINCPAATDDNGFCSRIMVSRAFMTLACILSGITAICLFICAFIDEKKSRIFSLITTALTSVCLIMGIIGVAVGGSIQQTLYPNSSQLNFGTGFIIGAVAVGINFIGTIERWTMKKSEK</sequence>
<evidence type="ECO:0000256" key="3">
    <source>
        <dbReference type="ARBA" id="ARBA00022989"/>
    </source>
</evidence>
<organism evidence="6 8">
    <name type="scientific">Adineta steineri</name>
    <dbReference type="NCBI Taxonomy" id="433720"/>
    <lineage>
        <taxon>Eukaryota</taxon>
        <taxon>Metazoa</taxon>
        <taxon>Spiralia</taxon>
        <taxon>Gnathifera</taxon>
        <taxon>Rotifera</taxon>
        <taxon>Eurotatoria</taxon>
        <taxon>Bdelloidea</taxon>
        <taxon>Adinetida</taxon>
        <taxon>Adinetidae</taxon>
        <taxon>Adineta</taxon>
    </lineage>
</organism>
<keyword evidence="4 5" id="KW-0472">Membrane</keyword>
<evidence type="ECO:0008006" key="9">
    <source>
        <dbReference type="Google" id="ProtNLM"/>
    </source>
</evidence>
<dbReference type="InterPro" id="IPR004031">
    <property type="entry name" value="PMP22/EMP/MP20/Claudin"/>
</dbReference>
<dbReference type="EMBL" id="CAJNON010001359">
    <property type="protein sequence ID" value="CAF1455633.1"/>
    <property type="molecule type" value="Genomic_DNA"/>
</dbReference>
<comment type="subcellular location">
    <subcellularLocation>
        <location evidence="1">Membrane</location>
        <topology evidence="1">Multi-pass membrane protein</topology>
    </subcellularLocation>
</comment>
<evidence type="ECO:0000313" key="6">
    <source>
        <dbReference type="EMBL" id="CAF1455633.1"/>
    </source>
</evidence>
<dbReference type="Gene3D" id="1.20.140.150">
    <property type="match status" value="1"/>
</dbReference>
<gene>
    <name evidence="7" type="ORF">OKA104_LOCUS20151</name>
    <name evidence="6" type="ORF">VCS650_LOCUS39738</name>
</gene>
<keyword evidence="3 5" id="KW-1133">Transmembrane helix</keyword>
<dbReference type="EMBL" id="CAJOAY010001330">
    <property type="protein sequence ID" value="CAF3828704.1"/>
    <property type="molecule type" value="Genomic_DNA"/>
</dbReference>
<evidence type="ECO:0000313" key="8">
    <source>
        <dbReference type="Proteomes" id="UP000663891"/>
    </source>
</evidence>
<dbReference type="PROSITE" id="PS01346">
    <property type="entry name" value="CLAUDIN"/>
    <property type="match status" value="1"/>
</dbReference>
<dbReference type="Proteomes" id="UP000663891">
    <property type="component" value="Unassembled WGS sequence"/>
</dbReference>